<evidence type="ECO:0000256" key="3">
    <source>
        <dbReference type="ARBA" id="ARBA00023163"/>
    </source>
</evidence>
<dbReference type="SUPFAM" id="SSF46894">
    <property type="entry name" value="C-terminal effector domain of the bipartite response regulators"/>
    <property type="match status" value="1"/>
</dbReference>
<dbReference type="PRINTS" id="PR00038">
    <property type="entry name" value="HTHLUXR"/>
</dbReference>
<name>A0ABP9PDE5_9ACTN</name>
<accession>A0ABP9PDE5</accession>
<dbReference type="InterPro" id="IPR016032">
    <property type="entry name" value="Sig_transdc_resp-reg_C-effctor"/>
</dbReference>
<evidence type="ECO:0000256" key="1">
    <source>
        <dbReference type="ARBA" id="ARBA00023015"/>
    </source>
</evidence>
<dbReference type="Pfam" id="PF00196">
    <property type="entry name" value="GerE"/>
    <property type="match status" value="1"/>
</dbReference>
<feature type="domain" description="HTH luxR-type" evidence="4">
    <location>
        <begin position="162"/>
        <end position="227"/>
    </location>
</feature>
<dbReference type="Gene3D" id="3.40.50.2300">
    <property type="match status" value="1"/>
</dbReference>
<dbReference type="PANTHER" id="PTHR44688">
    <property type="entry name" value="DNA-BINDING TRANSCRIPTIONAL ACTIVATOR DEVR_DOSR"/>
    <property type="match status" value="1"/>
</dbReference>
<gene>
    <name evidence="5" type="ORF">GCM10023340_04250</name>
</gene>
<dbReference type="EMBL" id="BAABKG010000001">
    <property type="protein sequence ID" value="GAA5141839.1"/>
    <property type="molecule type" value="Genomic_DNA"/>
</dbReference>
<keyword evidence="2" id="KW-0238">DNA-binding</keyword>
<evidence type="ECO:0000259" key="4">
    <source>
        <dbReference type="PROSITE" id="PS50043"/>
    </source>
</evidence>
<dbReference type="PROSITE" id="PS00622">
    <property type="entry name" value="HTH_LUXR_1"/>
    <property type="match status" value="1"/>
</dbReference>
<evidence type="ECO:0000256" key="2">
    <source>
        <dbReference type="ARBA" id="ARBA00023125"/>
    </source>
</evidence>
<comment type="caution">
    <text evidence="5">The sequence shown here is derived from an EMBL/GenBank/DDBJ whole genome shotgun (WGS) entry which is preliminary data.</text>
</comment>
<dbReference type="PANTHER" id="PTHR44688:SF16">
    <property type="entry name" value="DNA-BINDING TRANSCRIPTIONAL ACTIVATOR DEVR_DOSR"/>
    <property type="match status" value="1"/>
</dbReference>
<dbReference type="InterPro" id="IPR000792">
    <property type="entry name" value="Tscrpt_reg_LuxR_C"/>
</dbReference>
<dbReference type="PROSITE" id="PS50043">
    <property type="entry name" value="HTH_LUXR_2"/>
    <property type="match status" value="1"/>
</dbReference>
<evidence type="ECO:0000313" key="6">
    <source>
        <dbReference type="Proteomes" id="UP001500221"/>
    </source>
</evidence>
<dbReference type="Proteomes" id="UP001500221">
    <property type="component" value="Unassembled WGS sequence"/>
</dbReference>
<protein>
    <submittedName>
        <fullName evidence="5">Response regulator transcription factor</fullName>
    </submittedName>
</protein>
<evidence type="ECO:0000313" key="5">
    <source>
        <dbReference type="EMBL" id="GAA5141839.1"/>
    </source>
</evidence>
<keyword evidence="6" id="KW-1185">Reference proteome</keyword>
<reference evidence="6" key="1">
    <citation type="journal article" date="2019" name="Int. J. Syst. Evol. Microbiol.">
        <title>The Global Catalogue of Microorganisms (GCM) 10K type strain sequencing project: providing services to taxonomists for standard genome sequencing and annotation.</title>
        <authorList>
            <consortium name="The Broad Institute Genomics Platform"/>
            <consortium name="The Broad Institute Genome Sequencing Center for Infectious Disease"/>
            <person name="Wu L."/>
            <person name="Ma J."/>
        </authorList>
    </citation>
    <scope>NUCLEOTIDE SEQUENCE [LARGE SCALE GENOMIC DNA]</scope>
    <source>
        <strain evidence="6">JCM 18459</strain>
    </source>
</reference>
<keyword evidence="1" id="KW-0805">Transcription regulation</keyword>
<dbReference type="SMART" id="SM00421">
    <property type="entry name" value="HTH_LUXR"/>
    <property type="match status" value="1"/>
</dbReference>
<proteinExistence type="predicted"/>
<sequence length="243" mass="25459">MLRVTGVKAGRSAILVVAEHSLVSEAVCSALLGRGFDVSRRMLSEVVPADPDRGRTGGAGSAVPGTALLLVDLATPAGLERACVAVRCLVGPCFLLTDVAPGPAWGALLEAGAASVMASTVGLDEVVAALRGDDSAEHALTPHRRRVLQGTWEQHVTATEERESRMASLTPRERSVLEVIYRGAAVSDVAVFYRVSEATVRSQVRAVLTKLGVGTQLEAVAEYAAYLDQSGERSERSAGVGRL</sequence>
<organism evidence="5 6">
    <name type="scientific">Nocardioides marinquilinus</name>
    <dbReference type="NCBI Taxonomy" id="1210400"/>
    <lineage>
        <taxon>Bacteria</taxon>
        <taxon>Bacillati</taxon>
        <taxon>Actinomycetota</taxon>
        <taxon>Actinomycetes</taxon>
        <taxon>Propionibacteriales</taxon>
        <taxon>Nocardioidaceae</taxon>
        <taxon>Nocardioides</taxon>
    </lineage>
</organism>
<keyword evidence="3" id="KW-0804">Transcription</keyword>